<name>A0ABU7LQ85_9PROT</name>
<comment type="caution">
    <text evidence="2">The sequence shown here is derived from an EMBL/GenBank/DDBJ whole genome shotgun (WGS) entry which is preliminary data.</text>
</comment>
<dbReference type="EMBL" id="JAZDRP010000003">
    <property type="protein sequence ID" value="MEE2525759.1"/>
    <property type="molecule type" value="Genomic_DNA"/>
</dbReference>
<evidence type="ECO:0000313" key="2">
    <source>
        <dbReference type="EMBL" id="MEE2525759.1"/>
    </source>
</evidence>
<reference evidence="2 3" key="1">
    <citation type="submission" date="2024-01" db="EMBL/GenBank/DDBJ databases">
        <title>Hyphobacterium bacterium isolated from marine sediment.</title>
        <authorList>
            <person name="Zhao S."/>
        </authorList>
    </citation>
    <scope>NUCLEOTIDE SEQUENCE [LARGE SCALE GENOMIC DNA]</scope>
    <source>
        <strain evidence="3">HN65</strain>
    </source>
</reference>
<keyword evidence="3" id="KW-1185">Reference proteome</keyword>
<dbReference type="PROSITE" id="PS51257">
    <property type="entry name" value="PROKAR_LIPOPROTEIN"/>
    <property type="match status" value="1"/>
</dbReference>
<dbReference type="Proteomes" id="UP001354971">
    <property type="component" value="Unassembled WGS sequence"/>
</dbReference>
<evidence type="ECO:0000313" key="3">
    <source>
        <dbReference type="Proteomes" id="UP001354971"/>
    </source>
</evidence>
<accession>A0ABU7LQ85</accession>
<organism evidence="2 3">
    <name type="scientific">Hyphobacterium lacteum</name>
    <dbReference type="NCBI Taxonomy" id="3116575"/>
    <lineage>
        <taxon>Bacteria</taxon>
        <taxon>Pseudomonadati</taxon>
        <taxon>Pseudomonadota</taxon>
        <taxon>Alphaproteobacteria</taxon>
        <taxon>Maricaulales</taxon>
        <taxon>Maricaulaceae</taxon>
        <taxon>Hyphobacterium</taxon>
    </lineage>
</organism>
<gene>
    <name evidence="2" type="ORF">V0U79_05220</name>
</gene>
<feature type="chain" id="PRO_5045215241" description="Lipoprotein" evidence="1">
    <location>
        <begin position="19"/>
        <end position="96"/>
    </location>
</feature>
<protein>
    <recommendedName>
        <fullName evidence="4">Lipoprotein</fullName>
    </recommendedName>
</protein>
<keyword evidence="1" id="KW-0732">Signal</keyword>
<evidence type="ECO:0008006" key="4">
    <source>
        <dbReference type="Google" id="ProtNLM"/>
    </source>
</evidence>
<proteinExistence type="predicted"/>
<feature type="signal peptide" evidence="1">
    <location>
        <begin position="1"/>
        <end position="18"/>
    </location>
</feature>
<evidence type="ECO:0000256" key="1">
    <source>
        <dbReference type="SAM" id="SignalP"/>
    </source>
</evidence>
<dbReference type="RefSeq" id="WP_330198423.1">
    <property type="nucleotide sequence ID" value="NZ_JAZDRP010000003.1"/>
</dbReference>
<sequence length="96" mass="10430">MKKLFLMGVAGLLVTACATTSEDTQLATSAERPADEVIEAADGESVRCRNIRQTGSRLRTRVCRTQDEWDQMAADAQEIRRSGGQDGVPVSSDPVF</sequence>